<dbReference type="InterPro" id="IPR036721">
    <property type="entry name" value="RCK_C_sf"/>
</dbReference>
<evidence type="ECO:0000256" key="5">
    <source>
        <dbReference type="ARBA" id="ARBA00023065"/>
    </source>
</evidence>
<dbReference type="GO" id="GO:0005886">
    <property type="term" value="C:plasma membrane"/>
    <property type="evidence" value="ECO:0007669"/>
    <property type="project" value="InterPro"/>
</dbReference>
<dbReference type="SUPFAM" id="SSF116726">
    <property type="entry name" value="TrkA C-terminal domain-like"/>
    <property type="match status" value="2"/>
</dbReference>
<feature type="domain" description="RCK C-terminal" evidence="7">
    <location>
        <begin position="367"/>
        <end position="447"/>
    </location>
</feature>
<dbReference type="SUPFAM" id="SSF51735">
    <property type="entry name" value="NAD(P)-binding Rossmann-fold domains"/>
    <property type="match status" value="2"/>
</dbReference>
<feature type="domain" description="RCK N-terminal" evidence="6">
    <location>
        <begin position="1"/>
        <end position="121"/>
    </location>
</feature>
<dbReference type="PROSITE" id="PS51201">
    <property type="entry name" value="RCK_N"/>
    <property type="match status" value="1"/>
</dbReference>
<dbReference type="NCBIfam" id="NF007038">
    <property type="entry name" value="PRK09496.2-6"/>
    <property type="match status" value="1"/>
</dbReference>
<evidence type="ECO:0000256" key="1">
    <source>
        <dbReference type="ARBA" id="ARBA00022448"/>
    </source>
</evidence>
<dbReference type="EMBL" id="AMCI01002632">
    <property type="protein sequence ID" value="EJX02235.1"/>
    <property type="molecule type" value="Genomic_DNA"/>
</dbReference>
<evidence type="ECO:0000256" key="3">
    <source>
        <dbReference type="ARBA" id="ARBA00022958"/>
    </source>
</evidence>
<dbReference type="Gene3D" id="3.30.70.1450">
    <property type="entry name" value="Regulator of K+ conductance, C-terminal domain"/>
    <property type="match status" value="2"/>
</dbReference>
<dbReference type="AlphaFoldDB" id="J9GQC4"/>
<comment type="caution">
    <text evidence="8">The sequence shown here is derived from an EMBL/GenBank/DDBJ whole genome shotgun (WGS) entry which is preliminary data.</text>
</comment>
<keyword evidence="4" id="KW-0520">NAD</keyword>
<dbReference type="Pfam" id="PF02254">
    <property type="entry name" value="TrkA_N"/>
    <property type="match status" value="2"/>
</dbReference>
<dbReference type="PANTHER" id="PTHR43833">
    <property type="entry name" value="POTASSIUM CHANNEL PROTEIN 2-RELATED-RELATED"/>
    <property type="match status" value="1"/>
</dbReference>
<protein>
    <submittedName>
        <fullName evidence="8">Potassium transporter peripheral membrane component</fullName>
    </submittedName>
</protein>
<organism evidence="8">
    <name type="scientific">gut metagenome</name>
    <dbReference type="NCBI Taxonomy" id="749906"/>
    <lineage>
        <taxon>unclassified sequences</taxon>
        <taxon>metagenomes</taxon>
        <taxon>organismal metagenomes</taxon>
    </lineage>
</organism>
<reference evidence="8" key="1">
    <citation type="journal article" date="2012" name="PLoS ONE">
        <title>Gene sets for utilization of primary and secondary nutrition supplies in the distal gut of endangered iberian lynx.</title>
        <authorList>
            <person name="Alcaide M."/>
            <person name="Messina E."/>
            <person name="Richter M."/>
            <person name="Bargiela R."/>
            <person name="Peplies J."/>
            <person name="Huws S.A."/>
            <person name="Newbold C.J."/>
            <person name="Golyshin P.N."/>
            <person name="Simon M.A."/>
            <person name="Lopez G."/>
            <person name="Yakimov M.M."/>
            <person name="Ferrer M."/>
        </authorList>
    </citation>
    <scope>NUCLEOTIDE SEQUENCE</scope>
</reference>
<name>J9GQC4_9ZZZZ</name>
<dbReference type="NCBIfam" id="NF007039">
    <property type="entry name" value="PRK09496.3-2"/>
    <property type="match status" value="1"/>
</dbReference>
<dbReference type="InterPro" id="IPR036291">
    <property type="entry name" value="NAD(P)-bd_dom_sf"/>
</dbReference>
<keyword evidence="5" id="KW-0406">Ion transport</keyword>
<dbReference type="InterPro" id="IPR050721">
    <property type="entry name" value="Trk_Ktr_HKT_K-transport"/>
</dbReference>
<dbReference type="Pfam" id="PF02080">
    <property type="entry name" value="TrkA_C"/>
    <property type="match status" value="1"/>
</dbReference>
<gene>
    <name evidence="8" type="ORF">EVA_09663</name>
</gene>
<evidence type="ECO:0000256" key="2">
    <source>
        <dbReference type="ARBA" id="ARBA00022538"/>
    </source>
</evidence>
<keyword evidence="1" id="KW-0813">Transport</keyword>
<sequence>MKIIIAGAGEVGRHLAKLLSKERHDITIMDEHEERMADLGTNFDLLTVTASPSSIAALRDADVGRADLFIGVTPDEAHNMTCCMLASKLGAKKTVARVDNYEYTLPENREFFQSVGISSVIYPEVLAGKEIIHNIKHSWVRQWLEVLDGKLILIGVKLRSSALILDKQLKDIFPPDAPCHIVAVKRNDETLILHGNDALMNGDTVYFMTIPEYVPFIKDMAGKANYGEVKNIYIMGGSDTTVHVVKNMPNHMVAKIFETNAQRCNELSNLIDRRNVMIFNGSATDYDLLCDEGLEHAQAFAALTDNSEANILACLSAKRLGVAKTVAMVENSDYIRIAEHLDIGFIINKKTFAASHIYQMMLKADVTTVKNLIVANADVAEFHVKEGAKVTKCPVMDLNLPSTVTLGGLVRNGVGCLINGRTRIQPGDTVVAFCLENAISKLEKYFK</sequence>
<dbReference type="PANTHER" id="PTHR43833:SF5">
    <property type="entry name" value="TRK SYSTEM POTASSIUM UPTAKE PROTEIN TRKA"/>
    <property type="match status" value="1"/>
</dbReference>
<proteinExistence type="predicted"/>
<dbReference type="InterPro" id="IPR003148">
    <property type="entry name" value="RCK_N"/>
</dbReference>
<dbReference type="Gene3D" id="3.40.50.720">
    <property type="entry name" value="NAD(P)-binding Rossmann-like Domain"/>
    <property type="match status" value="2"/>
</dbReference>
<feature type="domain" description="RCK C-terminal" evidence="7">
    <location>
        <begin position="141"/>
        <end position="223"/>
    </location>
</feature>
<keyword evidence="3" id="KW-0630">Potassium</keyword>
<dbReference type="InterPro" id="IPR006036">
    <property type="entry name" value="K_uptake_TrkA"/>
</dbReference>
<dbReference type="GO" id="GO:0015079">
    <property type="term" value="F:potassium ion transmembrane transporter activity"/>
    <property type="evidence" value="ECO:0007669"/>
    <property type="project" value="InterPro"/>
</dbReference>
<dbReference type="InterPro" id="IPR006037">
    <property type="entry name" value="RCK_C"/>
</dbReference>
<evidence type="ECO:0000256" key="4">
    <source>
        <dbReference type="ARBA" id="ARBA00023027"/>
    </source>
</evidence>
<evidence type="ECO:0000313" key="8">
    <source>
        <dbReference type="EMBL" id="EJX02235.1"/>
    </source>
</evidence>
<dbReference type="PRINTS" id="PR00335">
    <property type="entry name" value="KUPTAKETRKA"/>
</dbReference>
<evidence type="ECO:0000259" key="7">
    <source>
        <dbReference type="PROSITE" id="PS51202"/>
    </source>
</evidence>
<accession>J9GQC4</accession>
<evidence type="ECO:0000259" key="6">
    <source>
        <dbReference type="PROSITE" id="PS51201"/>
    </source>
</evidence>
<dbReference type="PROSITE" id="PS51202">
    <property type="entry name" value="RCK_C"/>
    <property type="match status" value="2"/>
</dbReference>
<keyword evidence="2" id="KW-0633">Potassium transport</keyword>